<proteinExistence type="predicted"/>
<name>A0A0P1IBG4_9RHOB</name>
<dbReference type="PANTHER" id="PTHR13812">
    <property type="entry name" value="KETIMINE REDUCTASE MU-CRYSTALLIN"/>
    <property type="match status" value="1"/>
</dbReference>
<dbReference type="InterPro" id="IPR036291">
    <property type="entry name" value="NAD(P)-bd_dom_sf"/>
</dbReference>
<organism evidence="1 2">
    <name type="scientific">Ruegeria denitrificans</name>
    <dbReference type="NCBI Taxonomy" id="1715692"/>
    <lineage>
        <taxon>Bacteria</taxon>
        <taxon>Pseudomonadati</taxon>
        <taxon>Pseudomonadota</taxon>
        <taxon>Alphaproteobacteria</taxon>
        <taxon>Rhodobacterales</taxon>
        <taxon>Roseobacteraceae</taxon>
        <taxon>Ruegeria</taxon>
    </lineage>
</organism>
<dbReference type="OrthoDB" id="9785971at2"/>
<evidence type="ECO:0000313" key="1">
    <source>
        <dbReference type="EMBL" id="CUJ86573.1"/>
    </source>
</evidence>
<dbReference type="GO" id="GO:0005737">
    <property type="term" value="C:cytoplasm"/>
    <property type="evidence" value="ECO:0007669"/>
    <property type="project" value="TreeGrafter"/>
</dbReference>
<dbReference type="SUPFAM" id="SSF51735">
    <property type="entry name" value="NAD(P)-binding Rossmann-fold domains"/>
    <property type="match status" value="1"/>
</dbReference>
<reference evidence="2" key="1">
    <citation type="submission" date="2015-09" db="EMBL/GenBank/DDBJ databases">
        <authorList>
            <person name="Rodrigo-Torres L."/>
            <person name="Arahal D.R."/>
        </authorList>
    </citation>
    <scope>NUCLEOTIDE SEQUENCE [LARGE SCALE GENOMIC DNA]</scope>
    <source>
        <strain evidence="2">CECT 5091</strain>
    </source>
</reference>
<protein>
    <submittedName>
        <fullName evidence="1">Ornithine cyclodeaminase</fullName>
    </submittedName>
</protein>
<dbReference type="Gene3D" id="3.30.1780.10">
    <property type="entry name" value="ornithine cyclodeaminase, domain 1"/>
    <property type="match status" value="1"/>
</dbReference>
<dbReference type="PANTHER" id="PTHR13812:SF19">
    <property type="entry name" value="KETIMINE REDUCTASE MU-CRYSTALLIN"/>
    <property type="match status" value="1"/>
</dbReference>
<dbReference type="AlphaFoldDB" id="A0A0P1IBG4"/>
<evidence type="ECO:0000313" key="2">
    <source>
        <dbReference type="Proteomes" id="UP000051260"/>
    </source>
</evidence>
<accession>A0A0P1IBG4</accession>
<dbReference type="STRING" id="1715692.RUE5091_00483"/>
<dbReference type="RefSeq" id="WP_082643524.1">
    <property type="nucleotide sequence ID" value="NZ_CYUD01000001.1"/>
</dbReference>
<sequence length="314" mass="33760">MMSEKALVYLSDNDLEELGIQPYEVADAIEDTLMAKAKGNFYAAPKTAILPGDGRYAMSTLAVGDDGFIVTKQVTVCPKNPERGLPSINGAIMVLDSQTGILRAVLDANWITAIRTAALSTVAARRLADPDSETVGFIGTGVQARSHLAAFAEAFPLKRVRVFGRGKANVDKLCELAQGLGLEAETSTEARDVLREADLVVTSITLDYSIVPFLDARWLKPTAFAAITDACIPWKPEGMPAFETVIVDDRTQERESEKPMLPYQSVTGDLMELVAGQIDSSEIEKPAAFAFRGISLGDYAAAVLAVRRASDRGS</sequence>
<dbReference type="Proteomes" id="UP000051260">
    <property type="component" value="Unassembled WGS sequence"/>
</dbReference>
<keyword evidence="2" id="KW-1185">Reference proteome</keyword>
<dbReference type="InterPro" id="IPR003462">
    <property type="entry name" value="ODC_Mu_crystall"/>
</dbReference>
<dbReference type="PIRSF" id="PIRSF001439">
    <property type="entry name" value="CryM"/>
    <property type="match status" value="1"/>
</dbReference>
<dbReference type="EMBL" id="CYUD01000001">
    <property type="protein sequence ID" value="CUJ86573.1"/>
    <property type="molecule type" value="Genomic_DNA"/>
</dbReference>
<dbReference type="Pfam" id="PF02423">
    <property type="entry name" value="OCD_Mu_crystall"/>
    <property type="match status" value="1"/>
</dbReference>
<dbReference type="InterPro" id="IPR023401">
    <property type="entry name" value="ODC_N"/>
</dbReference>
<gene>
    <name evidence="1" type="ORF">RUE5091_00483</name>
</gene>
<dbReference type="Gene3D" id="3.40.50.720">
    <property type="entry name" value="NAD(P)-binding Rossmann-like Domain"/>
    <property type="match status" value="1"/>
</dbReference>